<gene>
    <name evidence="2" type="ORF">SAMN05421507_11264</name>
</gene>
<evidence type="ECO:0000256" key="1">
    <source>
        <dbReference type="SAM" id="MobiDB-lite"/>
    </source>
</evidence>
<proteinExistence type="predicted"/>
<dbReference type="Proteomes" id="UP000199691">
    <property type="component" value="Unassembled WGS sequence"/>
</dbReference>
<dbReference type="RefSeq" id="WP_090100928.1">
    <property type="nucleotide sequence ID" value="NZ_FNIX01000012.1"/>
</dbReference>
<feature type="region of interest" description="Disordered" evidence="1">
    <location>
        <begin position="97"/>
        <end position="122"/>
    </location>
</feature>
<organism evidence="2 3">
    <name type="scientific">Lentzea jiangxiensis</name>
    <dbReference type="NCBI Taxonomy" id="641025"/>
    <lineage>
        <taxon>Bacteria</taxon>
        <taxon>Bacillati</taxon>
        <taxon>Actinomycetota</taxon>
        <taxon>Actinomycetes</taxon>
        <taxon>Pseudonocardiales</taxon>
        <taxon>Pseudonocardiaceae</taxon>
        <taxon>Lentzea</taxon>
    </lineage>
</organism>
<dbReference type="STRING" id="641025.SAMN05421507_11264"/>
<accession>A0A1H0UJU9</accession>
<protein>
    <submittedName>
        <fullName evidence="2">Uncharacterized protein</fullName>
    </submittedName>
</protein>
<dbReference type="EMBL" id="FNIX01000012">
    <property type="protein sequence ID" value="SDP66444.1"/>
    <property type="molecule type" value="Genomic_DNA"/>
</dbReference>
<evidence type="ECO:0000313" key="2">
    <source>
        <dbReference type="EMBL" id="SDP66444.1"/>
    </source>
</evidence>
<evidence type="ECO:0000313" key="3">
    <source>
        <dbReference type="Proteomes" id="UP000199691"/>
    </source>
</evidence>
<keyword evidence="3" id="KW-1185">Reference proteome</keyword>
<name>A0A1H0UJU9_9PSEU</name>
<sequence>MGPPPENAGVTPEDLLRDFGSLVDAQTKSLRGLAMATDVGLETIRGWKDMGRFPRSTDDFMKVVRTCLQFLKPEAPQQRWRVADWEARYHEAKRAWENREGDRRPQKPIPVAFSEPTSPRMTTQVYGGDYVNGAKNSVHFGDVNHHHPDQSGR</sequence>
<reference evidence="3" key="1">
    <citation type="submission" date="2016-10" db="EMBL/GenBank/DDBJ databases">
        <authorList>
            <person name="Varghese N."/>
            <person name="Submissions S."/>
        </authorList>
    </citation>
    <scope>NUCLEOTIDE SEQUENCE [LARGE SCALE GENOMIC DNA]</scope>
    <source>
        <strain evidence="3">CGMCC 4.6609</strain>
    </source>
</reference>
<dbReference type="AlphaFoldDB" id="A0A1H0UJU9"/>